<feature type="transmembrane region" description="Helical" evidence="9">
    <location>
        <begin position="264"/>
        <end position="283"/>
    </location>
</feature>
<dbReference type="GO" id="GO:0012505">
    <property type="term" value="C:endomembrane system"/>
    <property type="evidence" value="ECO:0007669"/>
    <property type="project" value="UniProtKB-SubCell"/>
</dbReference>
<keyword evidence="7" id="KW-0594">Phospholipid biosynthesis</keyword>
<evidence type="ECO:0000256" key="1">
    <source>
        <dbReference type="ARBA" id="ARBA00004127"/>
    </source>
</evidence>
<dbReference type="PANTHER" id="PTHR12714:SF11">
    <property type="entry name" value="PROTEIN C-TERMINAL S-ISOPRENYLCYSTEINE CARBOXYL O-METHYLTRANSFERASE"/>
    <property type="match status" value="1"/>
</dbReference>
<sequence>MASALLASRHSFFAARGPSSSTGLVLGACSSVDSSVCTSPAEFWARKAIGSGKGSGNWSHDSSASFVRVRSSQEFGNSCRLSESRRCPLPSGFSLRLRRKVSGNRSRNSFEPSENGREGAPARAYFGHRESMAREDESGAESKRITLPILGELPFDVPDIGEITPKKVAIWAALAALVYATLNFIASRTVFNPKFWTYASWILVVWPMPTAVILGLASLVTAFRVTKRKPKEWEQVLLLVGSLVWLILVPVGRFQGFVDGWPTILFSLYAGFFLISAVVRYRLYGDLSSKAEDKQWANTTSRSWQVGFVASVAAGHWLAAWEAPFLALSWNFGPRSQLAAAVLVLAVVTHYNAAYYLGKYFDRLVKPRAVVMFGPYRWVRHPIYASYMLLFVGYCLALRSYKSLVFMLAACIAYYEQRTKIEEEQLVDTFGELYTGYVERVQNNLTELQSIISSSLAHEVRQYVSVWSIRGALVCTL</sequence>
<dbReference type="Pfam" id="PF04191">
    <property type="entry name" value="PEMT"/>
    <property type="match status" value="1"/>
</dbReference>
<evidence type="ECO:0000256" key="5">
    <source>
        <dbReference type="ARBA" id="ARBA00023098"/>
    </source>
</evidence>
<keyword evidence="8" id="KW-1208">Phospholipid metabolism</keyword>
<evidence type="ECO:0000256" key="2">
    <source>
        <dbReference type="ARBA" id="ARBA00022516"/>
    </source>
</evidence>
<evidence type="ECO:0000256" key="3">
    <source>
        <dbReference type="ARBA" id="ARBA00022692"/>
    </source>
</evidence>
<evidence type="ECO:0000313" key="10">
    <source>
        <dbReference type="EMBL" id="OAE33253.1"/>
    </source>
</evidence>
<dbReference type="Gene3D" id="1.20.120.1630">
    <property type="match status" value="1"/>
</dbReference>
<gene>
    <name evidence="10" type="ORF">AXG93_1200s1140</name>
</gene>
<proteinExistence type="predicted"/>
<dbReference type="Proteomes" id="UP000077202">
    <property type="component" value="Unassembled WGS sequence"/>
</dbReference>
<dbReference type="AlphaFoldDB" id="A0A176WKU5"/>
<dbReference type="UniPathway" id="UPA00753"/>
<dbReference type="GO" id="GO:0006656">
    <property type="term" value="P:phosphatidylcholine biosynthetic process"/>
    <property type="evidence" value="ECO:0007669"/>
    <property type="project" value="UniProtKB-UniPathway"/>
</dbReference>
<keyword evidence="2" id="KW-0444">Lipid biosynthesis</keyword>
<keyword evidence="11" id="KW-1185">Reference proteome</keyword>
<evidence type="ECO:0000313" key="11">
    <source>
        <dbReference type="Proteomes" id="UP000077202"/>
    </source>
</evidence>
<comment type="subcellular location">
    <subcellularLocation>
        <location evidence="1">Endomembrane system</location>
        <topology evidence="1">Multi-pass membrane protein</topology>
    </subcellularLocation>
</comment>
<accession>A0A176WKU5</accession>
<feature type="transmembrane region" description="Helical" evidence="9">
    <location>
        <begin position="387"/>
        <end position="415"/>
    </location>
</feature>
<keyword evidence="6 9" id="KW-0472">Membrane</keyword>
<dbReference type="EMBL" id="LVLJ01000668">
    <property type="protein sequence ID" value="OAE33253.1"/>
    <property type="molecule type" value="Genomic_DNA"/>
</dbReference>
<keyword evidence="5" id="KW-0443">Lipid metabolism</keyword>
<evidence type="ECO:0000256" key="9">
    <source>
        <dbReference type="SAM" id="Phobius"/>
    </source>
</evidence>
<dbReference type="PANTHER" id="PTHR12714">
    <property type="entry name" value="PROTEIN-S ISOPRENYLCYSTEINE O-METHYLTRANSFERASE"/>
    <property type="match status" value="1"/>
</dbReference>
<protein>
    <recommendedName>
        <fullName evidence="12">Protein-S-isoprenylcysteine O-methyltransferase</fullName>
    </recommendedName>
</protein>
<evidence type="ECO:0008006" key="12">
    <source>
        <dbReference type="Google" id="ProtNLM"/>
    </source>
</evidence>
<name>A0A176WKU5_MARPO</name>
<feature type="transmembrane region" description="Helical" evidence="9">
    <location>
        <begin position="338"/>
        <end position="358"/>
    </location>
</feature>
<reference evidence="10" key="1">
    <citation type="submission" date="2016-03" db="EMBL/GenBank/DDBJ databases">
        <title>Mechanisms controlling the formation of the plant cell surface in tip-growing cells are functionally conserved among land plants.</title>
        <authorList>
            <person name="Honkanen S."/>
            <person name="Jones V.A."/>
            <person name="Morieri G."/>
            <person name="Champion C."/>
            <person name="Hetherington A.J."/>
            <person name="Kelly S."/>
            <person name="Saint-Marcoux D."/>
            <person name="Proust H."/>
            <person name="Prescott H."/>
            <person name="Dolan L."/>
        </authorList>
    </citation>
    <scope>NUCLEOTIDE SEQUENCE [LARGE SCALE GENOMIC DNA]</scope>
    <source>
        <tissue evidence="10">Whole gametophyte</tissue>
    </source>
</reference>
<dbReference type="InterPro" id="IPR007318">
    <property type="entry name" value="Phopholipid_MeTrfase"/>
</dbReference>
<evidence type="ECO:0000256" key="4">
    <source>
        <dbReference type="ARBA" id="ARBA00022989"/>
    </source>
</evidence>
<dbReference type="GO" id="GO:0016740">
    <property type="term" value="F:transferase activity"/>
    <property type="evidence" value="ECO:0007669"/>
    <property type="project" value="UniProtKB-ARBA"/>
</dbReference>
<keyword evidence="3 9" id="KW-0812">Transmembrane</keyword>
<keyword evidence="4 9" id="KW-1133">Transmembrane helix</keyword>
<evidence type="ECO:0000256" key="7">
    <source>
        <dbReference type="ARBA" id="ARBA00023209"/>
    </source>
</evidence>
<feature type="transmembrane region" description="Helical" evidence="9">
    <location>
        <begin position="235"/>
        <end position="252"/>
    </location>
</feature>
<organism evidence="10 11">
    <name type="scientific">Marchantia polymorpha subsp. ruderalis</name>
    <dbReference type="NCBI Taxonomy" id="1480154"/>
    <lineage>
        <taxon>Eukaryota</taxon>
        <taxon>Viridiplantae</taxon>
        <taxon>Streptophyta</taxon>
        <taxon>Embryophyta</taxon>
        <taxon>Marchantiophyta</taxon>
        <taxon>Marchantiopsida</taxon>
        <taxon>Marchantiidae</taxon>
        <taxon>Marchantiales</taxon>
        <taxon>Marchantiaceae</taxon>
        <taxon>Marchantia</taxon>
    </lineage>
</organism>
<evidence type="ECO:0000256" key="8">
    <source>
        <dbReference type="ARBA" id="ARBA00023264"/>
    </source>
</evidence>
<comment type="caution">
    <text evidence="10">The sequence shown here is derived from an EMBL/GenBank/DDBJ whole genome shotgun (WGS) entry which is preliminary data.</text>
</comment>
<feature type="transmembrane region" description="Helical" evidence="9">
    <location>
        <begin position="304"/>
        <end position="326"/>
    </location>
</feature>
<feature type="transmembrane region" description="Helical" evidence="9">
    <location>
        <begin position="168"/>
        <end position="186"/>
    </location>
</feature>
<feature type="transmembrane region" description="Helical" evidence="9">
    <location>
        <begin position="198"/>
        <end position="223"/>
    </location>
</feature>
<evidence type="ECO:0000256" key="6">
    <source>
        <dbReference type="ARBA" id="ARBA00023136"/>
    </source>
</evidence>